<evidence type="ECO:0000313" key="1">
    <source>
        <dbReference type="EMBL" id="KKL51030.1"/>
    </source>
</evidence>
<comment type="caution">
    <text evidence="1">The sequence shown here is derived from an EMBL/GenBank/DDBJ whole genome shotgun (WGS) entry which is preliminary data.</text>
</comment>
<evidence type="ECO:0008006" key="2">
    <source>
        <dbReference type="Google" id="ProtNLM"/>
    </source>
</evidence>
<dbReference type="AlphaFoldDB" id="A0A0F9F1A5"/>
<dbReference type="EMBL" id="LAZR01032388">
    <property type="protein sequence ID" value="KKL51030.1"/>
    <property type="molecule type" value="Genomic_DNA"/>
</dbReference>
<protein>
    <recommendedName>
        <fullName evidence="2">SprT-like domain-containing protein</fullName>
    </recommendedName>
</protein>
<organism evidence="1">
    <name type="scientific">marine sediment metagenome</name>
    <dbReference type="NCBI Taxonomy" id="412755"/>
    <lineage>
        <taxon>unclassified sequences</taxon>
        <taxon>metagenomes</taxon>
        <taxon>ecological metagenomes</taxon>
    </lineage>
</organism>
<proteinExistence type="predicted"/>
<accession>A0A0F9F1A5</accession>
<sequence length="117" mass="13436">MAVERPAQIWIGAKPFSVIYDKDVLDRHNGRDRQDRIGRTDTRGLEITIDPTLAEQIIRDTLLHECLHAVWIDAGLDEMESLTEEQIVNTLTPRLVSMMRVNPELMDYMLRESGDSS</sequence>
<name>A0A0F9F1A5_9ZZZZ</name>
<gene>
    <name evidence="1" type="ORF">LCGC14_2299560</name>
</gene>
<reference evidence="1" key="1">
    <citation type="journal article" date="2015" name="Nature">
        <title>Complex archaea that bridge the gap between prokaryotes and eukaryotes.</title>
        <authorList>
            <person name="Spang A."/>
            <person name="Saw J.H."/>
            <person name="Jorgensen S.L."/>
            <person name="Zaremba-Niedzwiedzka K."/>
            <person name="Martijn J."/>
            <person name="Lind A.E."/>
            <person name="van Eijk R."/>
            <person name="Schleper C."/>
            <person name="Guy L."/>
            <person name="Ettema T.J."/>
        </authorList>
    </citation>
    <scope>NUCLEOTIDE SEQUENCE</scope>
</reference>